<dbReference type="SUPFAM" id="SSF57546">
    <property type="entry name" value="Crisp domain-like"/>
    <property type="match status" value="1"/>
</dbReference>
<reference evidence="3 4" key="1">
    <citation type="submission" date="2024-08" db="EMBL/GenBank/DDBJ databases">
        <title>The draft genome of Apodemus speciosus.</title>
        <authorList>
            <person name="Nabeshima K."/>
            <person name="Suzuki S."/>
            <person name="Onuma M."/>
        </authorList>
    </citation>
    <scope>NUCLEOTIDE SEQUENCE [LARGE SCALE GENOMIC DNA]</scope>
    <source>
        <strain evidence="3">IB14-021</strain>
    </source>
</reference>
<dbReference type="InterPro" id="IPR014044">
    <property type="entry name" value="CAP_dom"/>
</dbReference>
<feature type="domain" description="ShKT" evidence="2">
    <location>
        <begin position="341"/>
        <end position="374"/>
    </location>
</feature>
<dbReference type="InterPro" id="IPR003582">
    <property type="entry name" value="ShKT_dom"/>
</dbReference>
<dbReference type="Pfam" id="PF00188">
    <property type="entry name" value="CAP"/>
    <property type="match status" value="1"/>
</dbReference>
<dbReference type="InterPro" id="IPR001283">
    <property type="entry name" value="CRISP-related"/>
</dbReference>
<evidence type="ECO:0000313" key="4">
    <source>
        <dbReference type="Proteomes" id="UP001623349"/>
    </source>
</evidence>
<dbReference type="EMBL" id="BAAFST010000017">
    <property type="protein sequence ID" value="GAB1301063.1"/>
    <property type="molecule type" value="Genomic_DNA"/>
</dbReference>
<dbReference type="PROSITE" id="PS51670">
    <property type="entry name" value="SHKT"/>
    <property type="match status" value="1"/>
</dbReference>
<evidence type="ECO:0000256" key="1">
    <source>
        <dbReference type="PROSITE-ProRule" id="PRU01005"/>
    </source>
</evidence>
<comment type="caution">
    <text evidence="3">The sequence shown here is derived from an EMBL/GenBank/DDBJ whole genome shotgun (WGS) entry which is preliminary data.</text>
</comment>
<proteinExistence type="predicted"/>
<sequence length="379" mass="42887">MIFWEDYKSVDKSPILKLYAFKPEGKSTLDCSVSNRVENGSPMFNELTCRAPFISTKSIIYSPAVKTTVSINEGKFDLSIDTFGQEIQTDKYIRTSPWHPTQKWLKEGSRDSMQRNFDRIKPRDTAPTWRQEAVIIVKESKHHGPHTLEEAGPPDLKTSEERTRLPAMAWIQMMLFVFALLLLQSPLTEGKDPDFASLLTNQLQVQREIVNKHNELRRAVNPTGSNILKMEWSIQATANAQKWANKCTLEHSSKEDRKINIKCGENLYMSSDPTLWTTVIQSWYEESEDFVYGVGAKPNAAVGHYTQWGNNVMKKGTPYQQGAPCASCPNNCENGLCTNSCDYEDLLSNCESLKSSAGCKHELLKAKCEATCLCEDKIH</sequence>
<protein>
    <submittedName>
        <fullName evidence="3">Cysteine-rich secretory protein 2</fullName>
    </submittedName>
</protein>
<dbReference type="Proteomes" id="UP001623349">
    <property type="component" value="Unassembled WGS sequence"/>
</dbReference>
<feature type="disulfide bond" evidence="1">
    <location>
        <begin position="359"/>
        <end position="372"/>
    </location>
</feature>
<comment type="caution">
    <text evidence="1">Lacks conserved residue(s) required for the propagation of feature annotation.</text>
</comment>
<feature type="disulfide bond" evidence="1">
    <location>
        <begin position="350"/>
        <end position="368"/>
    </location>
</feature>
<dbReference type="SUPFAM" id="SSF55797">
    <property type="entry name" value="PR-1-like"/>
    <property type="match status" value="1"/>
</dbReference>
<dbReference type="Gene3D" id="3.40.33.10">
    <property type="entry name" value="CAP"/>
    <property type="match status" value="1"/>
</dbReference>
<dbReference type="Pfam" id="PF08562">
    <property type="entry name" value="Crisp"/>
    <property type="match status" value="1"/>
</dbReference>
<dbReference type="InterPro" id="IPR013871">
    <property type="entry name" value="Cysteine_rich_secretory"/>
</dbReference>
<evidence type="ECO:0000259" key="2">
    <source>
        <dbReference type="PROSITE" id="PS51670"/>
    </source>
</evidence>
<dbReference type="PANTHER" id="PTHR10334">
    <property type="entry name" value="CYSTEINE-RICH SECRETORY PROTEIN-RELATED"/>
    <property type="match status" value="1"/>
</dbReference>
<organism evidence="3 4">
    <name type="scientific">Apodemus speciosus</name>
    <name type="common">Large Japanese field mouse</name>
    <dbReference type="NCBI Taxonomy" id="105296"/>
    <lineage>
        <taxon>Eukaryota</taxon>
        <taxon>Metazoa</taxon>
        <taxon>Chordata</taxon>
        <taxon>Craniata</taxon>
        <taxon>Vertebrata</taxon>
        <taxon>Euteleostomi</taxon>
        <taxon>Mammalia</taxon>
        <taxon>Eutheria</taxon>
        <taxon>Euarchontoglires</taxon>
        <taxon>Glires</taxon>
        <taxon>Rodentia</taxon>
        <taxon>Myomorpha</taxon>
        <taxon>Muroidea</taxon>
        <taxon>Muridae</taxon>
        <taxon>Murinae</taxon>
        <taxon>Apodemus</taxon>
    </lineage>
</organism>
<keyword evidence="1" id="KW-1015">Disulfide bond</keyword>
<dbReference type="SMART" id="SM00198">
    <property type="entry name" value="SCP"/>
    <property type="match status" value="1"/>
</dbReference>
<dbReference type="InterPro" id="IPR042076">
    <property type="entry name" value="Crisp-like_dom"/>
</dbReference>
<gene>
    <name evidence="3" type="ORF">APTSU1_001630100</name>
</gene>
<dbReference type="Gene3D" id="1.10.10.740">
    <property type="entry name" value="Crisp domain"/>
    <property type="match status" value="1"/>
</dbReference>
<name>A0ABQ0FP77_APOSI</name>
<evidence type="ECO:0000313" key="3">
    <source>
        <dbReference type="EMBL" id="GAB1301063.1"/>
    </source>
</evidence>
<dbReference type="InterPro" id="IPR035940">
    <property type="entry name" value="CAP_sf"/>
</dbReference>
<keyword evidence="4" id="KW-1185">Reference proteome</keyword>
<accession>A0ABQ0FP77</accession>